<protein>
    <submittedName>
        <fullName evidence="10">ABC-type Fe3+ transport system, permease component</fullName>
    </submittedName>
</protein>
<comment type="subcellular location">
    <subcellularLocation>
        <location evidence="1">Cell inner membrane</location>
        <topology evidence="1">Multi-pass membrane protein</topology>
    </subcellularLocation>
    <subcellularLocation>
        <location evidence="8">Cell membrane</location>
        <topology evidence="8">Multi-pass membrane protein</topology>
    </subcellularLocation>
</comment>
<dbReference type="Proteomes" id="UP000009235">
    <property type="component" value="Chromosome"/>
</dbReference>
<reference evidence="10 11" key="1">
    <citation type="journal article" date="2011" name="J. Bacteriol.">
        <title>Complete genome sequence of Amycolicicoccus subflavus DQS3-9A1T, an actinomycete isolated from crude oil-polluted soil.</title>
        <authorList>
            <person name="Cai M."/>
            <person name="Chen W.M."/>
            <person name="Nie Y."/>
            <person name="Chi C.Q."/>
            <person name="Wang Y.N."/>
            <person name="Tang Y.Q."/>
            <person name="Li G.Y."/>
            <person name="Wu X.L."/>
        </authorList>
    </citation>
    <scope>NUCLEOTIDE SEQUENCE [LARGE SCALE GENOMIC DNA]</scope>
    <source>
        <strain evidence="11">DSM 45089 / DQS3-9A1</strain>
    </source>
</reference>
<dbReference type="Pfam" id="PF00528">
    <property type="entry name" value="BPD_transp_1"/>
    <property type="match status" value="2"/>
</dbReference>
<gene>
    <name evidence="10" type="ordered locus">AS9A_3378</name>
</gene>
<keyword evidence="11" id="KW-1185">Reference proteome</keyword>
<evidence type="ECO:0000313" key="10">
    <source>
        <dbReference type="EMBL" id="AEF41819.1"/>
    </source>
</evidence>
<feature type="transmembrane region" description="Helical" evidence="8">
    <location>
        <begin position="68"/>
        <end position="95"/>
    </location>
</feature>
<dbReference type="HOGENOM" id="CLU_021838_5_2_11"/>
<dbReference type="Gene3D" id="1.10.3720.10">
    <property type="entry name" value="MetI-like"/>
    <property type="match status" value="2"/>
</dbReference>
<feature type="domain" description="ABC transmembrane type-1" evidence="9">
    <location>
        <begin position="345"/>
        <end position="538"/>
    </location>
</feature>
<evidence type="ECO:0000256" key="4">
    <source>
        <dbReference type="ARBA" id="ARBA00022519"/>
    </source>
</evidence>
<dbReference type="AlphaFoldDB" id="F6EPZ8"/>
<dbReference type="STRING" id="443218.AS9A_3378"/>
<feature type="transmembrane region" description="Helical" evidence="8">
    <location>
        <begin position="355"/>
        <end position="373"/>
    </location>
</feature>
<dbReference type="RefSeq" id="WP_013808168.1">
    <property type="nucleotide sequence ID" value="NC_015564.1"/>
</dbReference>
<dbReference type="PANTHER" id="PTHR43357:SF4">
    <property type="entry name" value="INNER MEMBRANE ABC TRANSPORTER PERMEASE PROTEIN YDCV"/>
    <property type="match status" value="1"/>
</dbReference>
<feature type="transmembrane region" description="Helical" evidence="8">
    <location>
        <begin position="188"/>
        <end position="221"/>
    </location>
</feature>
<feature type="transmembrane region" description="Helical" evidence="8">
    <location>
        <begin position="12"/>
        <end position="34"/>
    </location>
</feature>
<dbReference type="InterPro" id="IPR000515">
    <property type="entry name" value="MetI-like"/>
</dbReference>
<feature type="transmembrane region" description="Helical" evidence="8">
    <location>
        <begin position="385"/>
        <end position="404"/>
    </location>
</feature>
<dbReference type="EMBL" id="CP002786">
    <property type="protein sequence ID" value="AEF41819.1"/>
    <property type="molecule type" value="Genomic_DNA"/>
</dbReference>
<evidence type="ECO:0000256" key="6">
    <source>
        <dbReference type="ARBA" id="ARBA00022989"/>
    </source>
</evidence>
<keyword evidence="2 8" id="KW-0813">Transport</keyword>
<dbReference type="OrthoDB" id="9804629at2"/>
<evidence type="ECO:0000256" key="5">
    <source>
        <dbReference type="ARBA" id="ARBA00022692"/>
    </source>
</evidence>
<keyword evidence="5 8" id="KW-0812">Transmembrane</keyword>
<keyword evidence="3" id="KW-1003">Cell membrane</keyword>
<evidence type="ECO:0000259" key="9">
    <source>
        <dbReference type="PROSITE" id="PS50928"/>
    </source>
</evidence>
<organism evidence="10 11">
    <name type="scientific">Hoyosella subflava (strain DSM 45089 / JCM 17490 / NBRC 109087 / DQS3-9A1)</name>
    <name type="common">Amycolicicoccus subflavus</name>
    <dbReference type="NCBI Taxonomy" id="443218"/>
    <lineage>
        <taxon>Bacteria</taxon>
        <taxon>Bacillati</taxon>
        <taxon>Actinomycetota</taxon>
        <taxon>Actinomycetes</taxon>
        <taxon>Mycobacteriales</taxon>
        <taxon>Hoyosellaceae</taxon>
        <taxon>Hoyosella</taxon>
    </lineage>
</organism>
<feature type="transmembrane region" description="Helical" evidence="8">
    <location>
        <begin position="416"/>
        <end position="435"/>
    </location>
</feature>
<dbReference type="KEGG" id="asd:AS9A_3378"/>
<evidence type="ECO:0000256" key="3">
    <source>
        <dbReference type="ARBA" id="ARBA00022475"/>
    </source>
</evidence>
<feature type="transmembrane region" description="Helical" evidence="8">
    <location>
        <begin position="472"/>
        <end position="497"/>
    </location>
</feature>
<sequence length="549" mass="57254">MTASTKEQRRRRALPPALLIGAGPVIFLAVFFAWPVSAIVYRGLVDESGQFDPLGTVQLLGRASVWDIAAFTVGQAAASTVLTLAAGLPVAWLLARVAIPGRTLLRVVVTVPFVLPTVVVGIAFRALFSDGGLLGFTGLDGTVWAILLAHAFFNVAVVARTVGSVWAHLDPRTEQAARSLGASPARAFCTVTVPALAPAIVSAAAVVFLFCATSFGVVLVLGGTRYRTLETEIYLQTVQVFDLRMAAVLSLLQMLAIAGAIAVATLARRGRERALSLRPMDSTARTPRGRQWIGVGAVLALVASLLIVPPCALLVRSLRPRGEWSLEGYRLLAQTRDGVSGVDATLLSLRTATDAAILSLVVGVLAAIAIAQARGRFAWIADGAILIPLGISAVTVGFGFLITLGRLPGDLRSSAILIPIAQALVAIPLVVRIVLPAMRAVNARLREGAAVLGASPVRVWFTIDLPLVARSIAAAAGFAFVVTVGEFGATSFLARAGDPTLPVLIGRLIARPGAENASVALAGAVLLVAVTATVVTIIEIVRIRDVGEF</sequence>
<comment type="similarity">
    <text evidence="8">Belongs to the binding-protein-dependent transport system permease family.</text>
</comment>
<feature type="transmembrane region" description="Helical" evidence="8">
    <location>
        <begin position="245"/>
        <end position="267"/>
    </location>
</feature>
<feature type="transmembrane region" description="Helical" evidence="8">
    <location>
        <begin position="517"/>
        <end position="541"/>
    </location>
</feature>
<feature type="transmembrane region" description="Helical" evidence="8">
    <location>
        <begin position="292"/>
        <end position="315"/>
    </location>
</feature>
<name>F6EPZ8_HOYSD</name>
<feature type="transmembrane region" description="Helical" evidence="8">
    <location>
        <begin position="107"/>
        <end position="128"/>
    </location>
</feature>
<keyword evidence="6 8" id="KW-1133">Transmembrane helix</keyword>
<evidence type="ECO:0000256" key="1">
    <source>
        <dbReference type="ARBA" id="ARBA00004429"/>
    </source>
</evidence>
<dbReference type="GO" id="GO:0005886">
    <property type="term" value="C:plasma membrane"/>
    <property type="evidence" value="ECO:0007669"/>
    <property type="project" value="UniProtKB-SubCell"/>
</dbReference>
<dbReference type="GO" id="GO:0055085">
    <property type="term" value="P:transmembrane transport"/>
    <property type="evidence" value="ECO:0007669"/>
    <property type="project" value="InterPro"/>
</dbReference>
<feature type="domain" description="ABC transmembrane type-1" evidence="9">
    <location>
        <begin position="69"/>
        <end position="262"/>
    </location>
</feature>
<dbReference type="PANTHER" id="PTHR43357">
    <property type="entry name" value="INNER MEMBRANE ABC TRANSPORTER PERMEASE PROTEIN YDCV"/>
    <property type="match status" value="1"/>
</dbReference>
<dbReference type="PROSITE" id="PS50928">
    <property type="entry name" value="ABC_TM1"/>
    <property type="match status" value="2"/>
</dbReference>
<feature type="transmembrane region" description="Helical" evidence="8">
    <location>
        <begin position="143"/>
        <end position="167"/>
    </location>
</feature>
<proteinExistence type="inferred from homology"/>
<evidence type="ECO:0000313" key="11">
    <source>
        <dbReference type="Proteomes" id="UP000009235"/>
    </source>
</evidence>
<keyword evidence="4" id="KW-0997">Cell inner membrane</keyword>
<dbReference type="CDD" id="cd06261">
    <property type="entry name" value="TM_PBP2"/>
    <property type="match status" value="2"/>
</dbReference>
<accession>F6EPZ8</accession>
<evidence type="ECO:0000256" key="2">
    <source>
        <dbReference type="ARBA" id="ARBA00022448"/>
    </source>
</evidence>
<dbReference type="SUPFAM" id="SSF161098">
    <property type="entry name" value="MetI-like"/>
    <property type="match status" value="2"/>
</dbReference>
<evidence type="ECO:0000256" key="7">
    <source>
        <dbReference type="ARBA" id="ARBA00023136"/>
    </source>
</evidence>
<dbReference type="InterPro" id="IPR035906">
    <property type="entry name" value="MetI-like_sf"/>
</dbReference>
<dbReference type="eggNOG" id="COG1178">
    <property type="taxonomic scope" value="Bacteria"/>
</dbReference>
<keyword evidence="7 8" id="KW-0472">Membrane</keyword>
<evidence type="ECO:0000256" key="8">
    <source>
        <dbReference type="RuleBase" id="RU363032"/>
    </source>
</evidence>